<proteinExistence type="predicted"/>
<dbReference type="InterPro" id="IPR008775">
    <property type="entry name" value="Phytyl_CoA_dOase-like"/>
</dbReference>
<dbReference type="Pfam" id="PF05721">
    <property type="entry name" value="PhyH"/>
    <property type="match status" value="1"/>
</dbReference>
<dbReference type="AlphaFoldDB" id="A0A160TYZ3"/>
<keyword evidence="1" id="KW-0223">Dioxygenase</keyword>
<keyword evidence="1" id="KW-0560">Oxidoreductase</keyword>
<sequence>MDELTVIASSYHRNGYYFPVDAMSPEQALAYRSQFEAAEREYKDKDPDFDALVFGHANMVMPFIDEITRLPTVLDPVRAILGPDVMVWGANLFIKEARSNGYVSWHQDLTYWYLDDVDEVTAWVALSPATVQSGCMRYVPGTHTQEIAVHRDTFAENNQLSRGQELVVDVNEAEAVDVVLAPGQIALHHGRIFHASSANQTDDRRIGLAIRYISPRMQQVSGVKTYCTLVSGEDRYGHFHLTETPRGVMHPTDREMAHRAITAGGKFLFAATC</sequence>
<protein>
    <submittedName>
        <fullName evidence="1">Phytanoyl-CoA dioxygenase family protein</fullName>
    </submittedName>
</protein>
<dbReference type="PANTHER" id="PTHR20883">
    <property type="entry name" value="PHYTANOYL-COA DIOXYGENASE DOMAIN CONTAINING 1"/>
    <property type="match status" value="1"/>
</dbReference>
<dbReference type="GO" id="GO:0051213">
    <property type="term" value="F:dioxygenase activity"/>
    <property type="evidence" value="ECO:0007669"/>
    <property type="project" value="UniProtKB-KW"/>
</dbReference>
<evidence type="ECO:0000313" key="1">
    <source>
        <dbReference type="EMBL" id="CUS55109.1"/>
    </source>
</evidence>
<gene>
    <name evidence="1" type="ORF">MGWOODY_XGa2177</name>
</gene>
<dbReference type="GO" id="GO:0046872">
    <property type="term" value="F:metal ion binding"/>
    <property type="evidence" value="ECO:0007669"/>
    <property type="project" value="UniProtKB-ARBA"/>
</dbReference>
<name>A0A160TYZ3_9ZZZZ</name>
<organism evidence="1">
    <name type="scientific">hydrothermal vent metagenome</name>
    <dbReference type="NCBI Taxonomy" id="652676"/>
    <lineage>
        <taxon>unclassified sequences</taxon>
        <taxon>metagenomes</taxon>
        <taxon>ecological metagenomes</taxon>
    </lineage>
</organism>
<dbReference type="Gene3D" id="2.60.120.620">
    <property type="entry name" value="q2cbj1_9rhob like domain"/>
    <property type="match status" value="1"/>
</dbReference>
<dbReference type="PANTHER" id="PTHR20883:SF48">
    <property type="entry name" value="ECTOINE DIOXYGENASE"/>
    <property type="match status" value="1"/>
</dbReference>
<dbReference type="SUPFAM" id="SSF51197">
    <property type="entry name" value="Clavaminate synthase-like"/>
    <property type="match status" value="1"/>
</dbReference>
<dbReference type="EMBL" id="CZRL01000120">
    <property type="protein sequence ID" value="CUS55109.1"/>
    <property type="molecule type" value="Genomic_DNA"/>
</dbReference>
<accession>A0A160TYZ3</accession>
<reference evidence="1" key="1">
    <citation type="submission" date="2015-10" db="EMBL/GenBank/DDBJ databases">
        <authorList>
            <person name="Gilbert D.G."/>
        </authorList>
    </citation>
    <scope>NUCLEOTIDE SEQUENCE</scope>
</reference>